<keyword evidence="6 7" id="KW-0326">Glycosidase</keyword>
<dbReference type="EMBL" id="JAGGLV010000013">
    <property type="protein sequence ID" value="MBP2113751.1"/>
    <property type="molecule type" value="Genomic_DNA"/>
</dbReference>
<evidence type="ECO:0000256" key="5">
    <source>
        <dbReference type="ARBA" id="ARBA00023277"/>
    </source>
</evidence>
<dbReference type="InterPro" id="IPR006710">
    <property type="entry name" value="Glyco_hydro_43"/>
</dbReference>
<dbReference type="Gene3D" id="2.115.10.20">
    <property type="entry name" value="Glycosyl hydrolase domain, family 43"/>
    <property type="match status" value="1"/>
</dbReference>
<evidence type="ECO:0000256" key="6">
    <source>
        <dbReference type="ARBA" id="ARBA00023295"/>
    </source>
</evidence>
<dbReference type="PANTHER" id="PTHR43772">
    <property type="entry name" value="ENDO-1,4-BETA-XYLANASE"/>
    <property type="match status" value="1"/>
</dbReference>
<dbReference type="InterPro" id="IPR008979">
    <property type="entry name" value="Galactose-bd-like_sf"/>
</dbReference>
<keyword evidence="3 8" id="KW-0732">Signal</keyword>
<evidence type="ECO:0000256" key="8">
    <source>
        <dbReference type="SAM" id="SignalP"/>
    </source>
</evidence>
<evidence type="ECO:0000313" key="10">
    <source>
        <dbReference type="EMBL" id="MBP2113751.1"/>
    </source>
</evidence>
<evidence type="ECO:0000256" key="3">
    <source>
        <dbReference type="ARBA" id="ARBA00022729"/>
    </source>
</evidence>
<proteinExistence type="inferred from homology"/>
<keyword evidence="5" id="KW-0119">Carbohydrate metabolism</keyword>
<dbReference type="PROSITE" id="PS51175">
    <property type="entry name" value="CBM6"/>
    <property type="match status" value="1"/>
</dbReference>
<evidence type="ECO:0000256" key="1">
    <source>
        <dbReference type="ARBA" id="ARBA00009865"/>
    </source>
</evidence>
<dbReference type="InterPro" id="IPR052176">
    <property type="entry name" value="Glycosyl_Hydrlase_43_Enz"/>
</dbReference>
<keyword evidence="2" id="KW-0624">Polysaccharide degradation</keyword>
<evidence type="ECO:0000259" key="9">
    <source>
        <dbReference type="PROSITE" id="PS51175"/>
    </source>
</evidence>
<dbReference type="CDD" id="cd18618">
    <property type="entry name" value="GH43_Xsa43E-like"/>
    <property type="match status" value="1"/>
</dbReference>
<comment type="caution">
    <text evidence="10">The sequence shown here is derived from an EMBL/GenBank/DDBJ whole genome shotgun (WGS) entry which is preliminary data.</text>
</comment>
<keyword evidence="11" id="KW-1185">Reference proteome</keyword>
<gene>
    <name evidence="10" type="ORF">J2Z70_003912</name>
</gene>
<sequence length="457" mass="49251">MKKLVSLAVAGLLASALYSPVSFADNPVVQTIYTADPAPLVYNDTVYLYTGHDEDNSTYYTMNDWRVYSSKDMANWTDHGSPLSYKAFSWSSGEAWASQVIERNGKFYFYVTAKSTSLGRPAIGVAVSSSPTGPFVDAIGGPLVSSSWGDIDPTVYVDSDGQAYLYWGNPTLKYVKLNPDMISYNQSTGIVQVPMTTDSFGVRNGNADRPTLYEEGPWFYKRGSLYYMVYAASGIPENIAYSTSSSPTGPWKYRGVIMPTQGGSFTNHPGIIDFKGRSYFFYHNGALPGGGGFTRSVGVEQFTYNADGSFPVINMTTAGPQPIATLNPYVRTQAETSAWAAGVETETTSDTDGGMNVGFIDHGDYLKIKNVNFGAGAAAFEARVASAGSGGNIELRLDSPTGTLVGTCAVQNTGGWQSWVTKNCTVSGASGTHDLYLKFTGGSGYLFNINWWKFSAS</sequence>
<feature type="chain" id="PRO_5046623380" evidence="8">
    <location>
        <begin position="25"/>
        <end position="457"/>
    </location>
</feature>
<dbReference type="CDD" id="cd04084">
    <property type="entry name" value="CBM6_xylanase-like"/>
    <property type="match status" value="1"/>
</dbReference>
<dbReference type="InterPro" id="IPR006584">
    <property type="entry name" value="Cellulose-bd_IV"/>
</dbReference>
<dbReference type="Proteomes" id="UP000773462">
    <property type="component" value="Unassembled WGS sequence"/>
</dbReference>
<keyword evidence="2" id="KW-0858">Xylan degradation</keyword>
<evidence type="ECO:0000256" key="7">
    <source>
        <dbReference type="RuleBase" id="RU361187"/>
    </source>
</evidence>
<protein>
    <submittedName>
        <fullName evidence="10">Beta-xylosidase</fullName>
    </submittedName>
</protein>
<dbReference type="Gene3D" id="2.60.120.260">
    <property type="entry name" value="Galactose-binding domain-like"/>
    <property type="match status" value="1"/>
</dbReference>
<keyword evidence="4 7" id="KW-0378">Hydrolase</keyword>
<comment type="similarity">
    <text evidence="1 7">Belongs to the glycosyl hydrolase 43 family.</text>
</comment>
<dbReference type="SUPFAM" id="SSF75005">
    <property type="entry name" value="Arabinanase/levansucrase/invertase"/>
    <property type="match status" value="1"/>
</dbReference>
<dbReference type="Pfam" id="PF04616">
    <property type="entry name" value="Glyco_hydro_43"/>
    <property type="match status" value="1"/>
</dbReference>
<accession>A0ABS4NWA6</accession>
<dbReference type="SMART" id="SM00606">
    <property type="entry name" value="CBD_IV"/>
    <property type="match status" value="1"/>
</dbReference>
<dbReference type="PANTHER" id="PTHR43772:SF2">
    <property type="entry name" value="PUTATIVE (AFU_ORTHOLOGUE AFUA_2G04480)-RELATED"/>
    <property type="match status" value="1"/>
</dbReference>
<feature type="domain" description="CBM6" evidence="9">
    <location>
        <begin position="330"/>
        <end position="455"/>
    </location>
</feature>
<name>A0ABS4NWA6_9BACL</name>
<dbReference type="RefSeq" id="WP_209875929.1">
    <property type="nucleotide sequence ID" value="NZ_JAGGLV010000013.1"/>
</dbReference>
<dbReference type="InterPro" id="IPR023296">
    <property type="entry name" value="Glyco_hydro_beta-prop_sf"/>
</dbReference>
<dbReference type="Pfam" id="PF03422">
    <property type="entry name" value="CBM_6"/>
    <property type="match status" value="1"/>
</dbReference>
<organism evidence="10 11">
    <name type="scientific">Paenibacillus silagei</name>
    <dbReference type="NCBI Taxonomy" id="1670801"/>
    <lineage>
        <taxon>Bacteria</taxon>
        <taxon>Bacillati</taxon>
        <taxon>Bacillota</taxon>
        <taxon>Bacilli</taxon>
        <taxon>Bacillales</taxon>
        <taxon>Paenibacillaceae</taxon>
        <taxon>Paenibacillus</taxon>
    </lineage>
</organism>
<dbReference type="SUPFAM" id="SSF49785">
    <property type="entry name" value="Galactose-binding domain-like"/>
    <property type="match status" value="1"/>
</dbReference>
<dbReference type="InterPro" id="IPR005084">
    <property type="entry name" value="CBM6"/>
</dbReference>
<feature type="signal peptide" evidence="8">
    <location>
        <begin position="1"/>
        <end position="24"/>
    </location>
</feature>
<evidence type="ECO:0000313" key="11">
    <source>
        <dbReference type="Proteomes" id="UP000773462"/>
    </source>
</evidence>
<evidence type="ECO:0000256" key="2">
    <source>
        <dbReference type="ARBA" id="ARBA00022651"/>
    </source>
</evidence>
<reference evidence="10 11" key="1">
    <citation type="submission" date="2021-03" db="EMBL/GenBank/DDBJ databases">
        <title>Genomic Encyclopedia of Type Strains, Phase IV (KMG-IV): sequencing the most valuable type-strain genomes for metagenomic binning, comparative biology and taxonomic classification.</title>
        <authorList>
            <person name="Goeker M."/>
        </authorList>
    </citation>
    <scope>NUCLEOTIDE SEQUENCE [LARGE SCALE GENOMIC DNA]</scope>
    <source>
        <strain evidence="10 11">DSM 101953</strain>
    </source>
</reference>
<evidence type="ECO:0000256" key="4">
    <source>
        <dbReference type="ARBA" id="ARBA00022801"/>
    </source>
</evidence>